<dbReference type="Proteomes" id="UP000059680">
    <property type="component" value="Chromosome 12"/>
</dbReference>
<keyword evidence="3" id="KW-1185">Reference proteome</keyword>
<reference evidence="2 3" key="3">
    <citation type="journal article" date="2013" name="Rice">
        <title>Improvement of the Oryza sativa Nipponbare reference genome using next generation sequence and optical map data.</title>
        <authorList>
            <person name="Kawahara Y."/>
            <person name="de la Bastide M."/>
            <person name="Hamilton J.P."/>
            <person name="Kanamori H."/>
            <person name="McCombie W.R."/>
            <person name="Ouyang S."/>
            <person name="Schwartz D.C."/>
            <person name="Tanaka T."/>
            <person name="Wu J."/>
            <person name="Zhou S."/>
            <person name="Childs K.L."/>
            <person name="Davidson R.M."/>
            <person name="Lin H."/>
            <person name="Quesada-Ocampo L."/>
            <person name="Vaillancourt B."/>
            <person name="Sakai H."/>
            <person name="Lee S.S."/>
            <person name="Kim J."/>
            <person name="Numa H."/>
            <person name="Itoh T."/>
            <person name="Buell C.R."/>
            <person name="Matsumoto T."/>
        </authorList>
    </citation>
    <scope>NUCLEOTIDE SEQUENCE [LARGE SCALE GENOMIC DNA]</scope>
    <source>
        <strain evidence="3">cv. Nipponbare</strain>
    </source>
</reference>
<gene>
    <name evidence="2" type="ordered locus">Os12g0466587</name>
    <name evidence="2" type="ORF">OSNPB_120466587</name>
</gene>
<dbReference type="AlphaFoldDB" id="A0A0N7KU05"/>
<protein>
    <submittedName>
        <fullName evidence="2">Os12g0466587 protein</fullName>
    </submittedName>
</protein>
<name>A0A0N7KU05_ORYSJ</name>
<feature type="region of interest" description="Disordered" evidence="1">
    <location>
        <begin position="74"/>
        <end position="111"/>
    </location>
</feature>
<reference evidence="3" key="1">
    <citation type="journal article" date="2005" name="Nature">
        <title>The map-based sequence of the rice genome.</title>
        <authorList>
            <consortium name="International rice genome sequencing project (IRGSP)"/>
            <person name="Matsumoto T."/>
            <person name="Wu J."/>
            <person name="Kanamori H."/>
            <person name="Katayose Y."/>
            <person name="Fujisawa M."/>
            <person name="Namiki N."/>
            <person name="Mizuno H."/>
            <person name="Yamamoto K."/>
            <person name="Antonio B.A."/>
            <person name="Baba T."/>
            <person name="Sakata K."/>
            <person name="Nagamura Y."/>
            <person name="Aoki H."/>
            <person name="Arikawa K."/>
            <person name="Arita K."/>
            <person name="Bito T."/>
            <person name="Chiden Y."/>
            <person name="Fujitsuka N."/>
            <person name="Fukunaka R."/>
            <person name="Hamada M."/>
            <person name="Harada C."/>
            <person name="Hayashi A."/>
            <person name="Hijishita S."/>
            <person name="Honda M."/>
            <person name="Hosokawa S."/>
            <person name="Ichikawa Y."/>
            <person name="Idonuma A."/>
            <person name="Iijima M."/>
            <person name="Ikeda M."/>
            <person name="Ikeno M."/>
            <person name="Ito K."/>
            <person name="Ito S."/>
            <person name="Ito T."/>
            <person name="Ito Y."/>
            <person name="Ito Y."/>
            <person name="Iwabuchi A."/>
            <person name="Kamiya K."/>
            <person name="Karasawa W."/>
            <person name="Kurita K."/>
            <person name="Katagiri S."/>
            <person name="Kikuta A."/>
            <person name="Kobayashi H."/>
            <person name="Kobayashi N."/>
            <person name="Machita K."/>
            <person name="Maehara T."/>
            <person name="Masukawa M."/>
            <person name="Mizubayashi T."/>
            <person name="Mukai Y."/>
            <person name="Nagasaki H."/>
            <person name="Nagata Y."/>
            <person name="Naito S."/>
            <person name="Nakashima M."/>
            <person name="Nakama Y."/>
            <person name="Nakamichi Y."/>
            <person name="Nakamura M."/>
            <person name="Meguro A."/>
            <person name="Negishi M."/>
            <person name="Ohta I."/>
            <person name="Ohta T."/>
            <person name="Okamoto M."/>
            <person name="Ono N."/>
            <person name="Saji S."/>
            <person name="Sakaguchi M."/>
            <person name="Sakai K."/>
            <person name="Shibata M."/>
            <person name="Shimokawa T."/>
            <person name="Song J."/>
            <person name="Takazaki Y."/>
            <person name="Terasawa K."/>
            <person name="Tsugane M."/>
            <person name="Tsuji K."/>
            <person name="Ueda S."/>
            <person name="Waki K."/>
            <person name="Yamagata H."/>
            <person name="Yamamoto M."/>
            <person name="Yamamoto S."/>
            <person name="Yamane H."/>
            <person name="Yoshiki S."/>
            <person name="Yoshihara R."/>
            <person name="Yukawa K."/>
            <person name="Zhong H."/>
            <person name="Yano M."/>
            <person name="Yuan Q."/>
            <person name="Ouyang S."/>
            <person name="Liu J."/>
            <person name="Jones K.M."/>
            <person name="Gansberger K."/>
            <person name="Moffat K."/>
            <person name="Hill J."/>
            <person name="Bera J."/>
            <person name="Fadrosh D."/>
            <person name="Jin S."/>
            <person name="Johri S."/>
            <person name="Kim M."/>
            <person name="Overton L."/>
            <person name="Reardon M."/>
            <person name="Tsitrin T."/>
            <person name="Vuong H."/>
            <person name="Weaver B."/>
            <person name="Ciecko A."/>
            <person name="Tallon L."/>
            <person name="Jackson J."/>
            <person name="Pai G."/>
            <person name="Aken S.V."/>
            <person name="Utterback T."/>
            <person name="Reidmuller S."/>
            <person name="Feldblyum T."/>
            <person name="Hsiao J."/>
            <person name="Zismann V."/>
            <person name="Iobst S."/>
            <person name="de Vazeille A.R."/>
            <person name="Buell C.R."/>
            <person name="Ying K."/>
            <person name="Li Y."/>
            <person name="Lu T."/>
            <person name="Huang Y."/>
            <person name="Zhao Q."/>
            <person name="Feng Q."/>
            <person name="Zhang L."/>
            <person name="Zhu J."/>
            <person name="Weng Q."/>
            <person name="Mu J."/>
            <person name="Lu Y."/>
            <person name="Fan D."/>
            <person name="Liu Y."/>
            <person name="Guan J."/>
            <person name="Zhang Y."/>
            <person name="Yu S."/>
            <person name="Liu X."/>
            <person name="Zhang Y."/>
            <person name="Hong G."/>
            <person name="Han B."/>
            <person name="Choisne N."/>
            <person name="Demange N."/>
            <person name="Orjeda G."/>
            <person name="Samain S."/>
            <person name="Cattolico L."/>
            <person name="Pelletier E."/>
            <person name="Couloux A."/>
            <person name="Segurens B."/>
            <person name="Wincker P."/>
            <person name="D'Hont A."/>
            <person name="Scarpelli C."/>
            <person name="Weissenbach J."/>
            <person name="Salanoubat M."/>
            <person name="Quetier F."/>
            <person name="Yu Y."/>
            <person name="Kim H.R."/>
            <person name="Rambo T."/>
            <person name="Currie J."/>
            <person name="Collura K."/>
            <person name="Luo M."/>
            <person name="Yang T."/>
            <person name="Ammiraju J.S.S."/>
            <person name="Engler F."/>
            <person name="Soderlund C."/>
            <person name="Wing R.A."/>
            <person name="Palmer L.E."/>
            <person name="de la Bastide M."/>
            <person name="Spiegel L."/>
            <person name="Nascimento L."/>
            <person name="Zutavern T."/>
            <person name="O'Shaughnessy A."/>
            <person name="Dike S."/>
            <person name="Dedhia N."/>
            <person name="Preston R."/>
            <person name="Balija V."/>
            <person name="McCombie W.R."/>
            <person name="Chow T."/>
            <person name="Chen H."/>
            <person name="Chung M."/>
            <person name="Chen C."/>
            <person name="Shaw J."/>
            <person name="Wu H."/>
            <person name="Hsiao K."/>
            <person name="Chao Y."/>
            <person name="Chu M."/>
            <person name="Cheng C."/>
            <person name="Hour A."/>
            <person name="Lee P."/>
            <person name="Lin S."/>
            <person name="Lin Y."/>
            <person name="Liou J."/>
            <person name="Liu S."/>
            <person name="Hsing Y."/>
            <person name="Raghuvanshi S."/>
            <person name="Mohanty A."/>
            <person name="Bharti A.K."/>
            <person name="Gaur A."/>
            <person name="Gupta V."/>
            <person name="Kumar D."/>
            <person name="Ravi V."/>
            <person name="Vij S."/>
            <person name="Kapur A."/>
            <person name="Khurana P."/>
            <person name="Khurana P."/>
            <person name="Khurana J.P."/>
            <person name="Tyagi A.K."/>
            <person name="Gaikwad K."/>
            <person name="Singh A."/>
            <person name="Dalal V."/>
            <person name="Srivastava S."/>
            <person name="Dixit A."/>
            <person name="Pal A.K."/>
            <person name="Ghazi I.A."/>
            <person name="Yadav M."/>
            <person name="Pandit A."/>
            <person name="Bhargava A."/>
            <person name="Sureshbabu K."/>
            <person name="Batra K."/>
            <person name="Sharma T.R."/>
            <person name="Mohapatra T."/>
            <person name="Singh N.K."/>
            <person name="Messing J."/>
            <person name="Nelson A.B."/>
            <person name="Fuks G."/>
            <person name="Kavchok S."/>
            <person name="Keizer G."/>
            <person name="Linton E."/>
            <person name="Llaca V."/>
            <person name="Song R."/>
            <person name="Tanyolac B."/>
            <person name="Young S."/>
            <person name="Ho-Il K."/>
            <person name="Hahn J.H."/>
            <person name="Sangsakoo G."/>
            <person name="Vanavichit A."/>
            <person name="de Mattos Luiz.A.T."/>
            <person name="Zimmer P.D."/>
            <person name="Malone G."/>
            <person name="Dellagostin O."/>
            <person name="de Oliveira A.C."/>
            <person name="Bevan M."/>
            <person name="Bancroft I."/>
            <person name="Minx P."/>
            <person name="Cordum H."/>
            <person name="Wilson R."/>
            <person name="Cheng Z."/>
            <person name="Jin W."/>
            <person name="Jiang J."/>
            <person name="Leong S.A."/>
            <person name="Iwama H."/>
            <person name="Gojobori T."/>
            <person name="Itoh T."/>
            <person name="Niimura Y."/>
            <person name="Fujii Y."/>
            <person name="Habara T."/>
            <person name="Sakai H."/>
            <person name="Sato Y."/>
            <person name="Wilson G."/>
            <person name="Kumar K."/>
            <person name="McCouch S."/>
            <person name="Juretic N."/>
            <person name="Hoen D."/>
            <person name="Wright S."/>
            <person name="Bruskiewich R."/>
            <person name="Bureau T."/>
            <person name="Miyao A."/>
            <person name="Hirochika H."/>
            <person name="Nishikawa T."/>
            <person name="Kadowaki K."/>
            <person name="Sugiura M."/>
            <person name="Burr B."/>
            <person name="Sasaki T."/>
        </authorList>
    </citation>
    <scope>NUCLEOTIDE SEQUENCE [LARGE SCALE GENOMIC DNA]</scope>
    <source>
        <strain evidence="3">cv. Nipponbare</strain>
    </source>
</reference>
<reference evidence="2 3" key="2">
    <citation type="journal article" date="2013" name="Plant Cell Physiol.">
        <title>Rice Annotation Project Database (RAP-DB): an integrative and interactive database for rice genomics.</title>
        <authorList>
            <person name="Sakai H."/>
            <person name="Lee S.S."/>
            <person name="Tanaka T."/>
            <person name="Numa H."/>
            <person name="Kim J."/>
            <person name="Kawahara Y."/>
            <person name="Wakimoto H."/>
            <person name="Yang C.C."/>
            <person name="Iwamoto M."/>
            <person name="Abe T."/>
            <person name="Yamada Y."/>
            <person name="Muto A."/>
            <person name="Inokuchi H."/>
            <person name="Ikemura T."/>
            <person name="Matsumoto T."/>
            <person name="Sasaki T."/>
            <person name="Itoh T."/>
        </authorList>
    </citation>
    <scope>NUCLEOTIDE SEQUENCE [LARGE SCALE GENOMIC DNA]</scope>
    <source>
        <strain evidence="3">cv. Nipponbare</strain>
    </source>
</reference>
<dbReference type="InParanoid" id="A0A0N7KU05"/>
<organism evidence="2 3">
    <name type="scientific">Oryza sativa subsp. japonica</name>
    <name type="common">Rice</name>
    <dbReference type="NCBI Taxonomy" id="39947"/>
    <lineage>
        <taxon>Eukaryota</taxon>
        <taxon>Viridiplantae</taxon>
        <taxon>Streptophyta</taxon>
        <taxon>Embryophyta</taxon>
        <taxon>Tracheophyta</taxon>
        <taxon>Spermatophyta</taxon>
        <taxon>Magnoliopsida</taxon>
        <taxon>Liliopsida</taxon>
        <taxon>Poales</taxon>
        <taxon>Poaceae</taxon>
        <taxon>BOP clade</taxon>
        <taxon>Oryzoideae</taxon>
        <taxon>Oryzeae</taxon>
        <taxon>Oryzinae</taxon>
        <taxon>Oryza</taxon>
        <taxon>Oryza sativa</taxon>
    </lineage>
</organism>
<evidence type="ECO:0000256" key="1">
    <source>
        <dbReference type="SAM" id="MobiDB-lite"/>
    </source>
</evidence>
<evidence type="ECO:0000313" key="3">
    <source>
        <dbReference type="Proteomes" id="UP000059680"/>
    </source>
</evidence>
<proteinExistence type="predicted"/>
<feature type="compositionally biased region" description="Gly residues" evidence="1">
    <location>
        <begin position="81"/>
        <end position="90"/>
    </location>
</feature>
<dbReference type="PaxDb" id="39947-A0A0N7KU05"/>
<sequence>MVVDKLRLRFWRTENGSVAMPTAKLKTLRLAATPPPVGEKEDCAGVATAMQEIPSSPRGETELLGCRGQLGCRRASEEEGVGGGGSGGHRSGMEKRVVHRGPATGVEEEER</sequence>
<dbReference type="EMBL" id="AP014968">
    <property type="protein sequence ID" value="BAT17074.1"/>
    <property type="molecule type" value="Genomic_DNA"/>
</dbReference>
<evidence type="ECO:0000313" key="2">
    <source>
        <dbReference type="EMBL" id="BAT17074.1"/>
    </source>
</evidence>
<accession>A0A0N7KU05</accession>